<comment type="caution">
    <text evidence="1">The sequence shown here is derived from an EMBL/GenBank/DDBJ whole genome shotgun (WGS) entry which is preliminary data.</text>
</comment>
<organism evidence="1 2">
    <name type="scientific">Elysia marginata</name>
    <dbReference type="NCBI Taxonomy" id="1093978"/>
    <lineage>
        <taxon>Eukaryota</taxon>
        <taxon>Metazoa</taxon>
        <taxon>Spiralia</taxon>
        <taxon>Lophotrochozoa</taxon>
        <taxon>Mollusca</taxon>
        <taxon>Gastropoda</taxon>
        <taxon>Heterobranchia</taxon>
        <taxon>Euthyneura</taxon>
        <taxon>Panpulmonata</taxon>
        <taxon>Sacoglossa</taxon>
        <taxon>Placobranchoidea</taxon>
        <taxon>Plakobranchidae</taxon>
        <taxon>Elysia</taxon>
    </lineage>
</organism>
<dbReference type="Proteomes" id="UP000762676">
    <property type="component" value="Unassembled WGS sequence"/>
</dbReference>
<name>A0AAV4EVY6_9GAST</name>
<protein>
    <submittedName>
        <fullName evidence="1">Uncharacterized protein</fullName>
    </submittedName>
</protein>
<gene>
    <name evidence="1" type="ORF">ElyMa_000201200</name>
</gene>
<evidence type="ECO:0000313" key="1">
    <source>
        <dbReference type="EMBL" id="GFR65332.1"/>
    </source>
</evidence>
<keyword evidence="2" id="KW-1185">Reference proteome</keyword>
<dbReference type="AlphaFoldDB" id="A0AAV4EVY6"/>
<sequence length="123" mass="14030">MSILKTVTCESREKLKDCLTITENSEGNKLTHVACGEQRSIKENGNLGVTVRDNNTTLRVIAFRTVNNLRLILRAEENISVFVFFAKKAVWIEEIKKQFEDGTIDRKVYLRRISCTGLPATRL</sequence>
<proteinExistence type="predicted"/>
<evidence type="ECO:0000313" key="2">
    <source>
        <dbReference type="Proteomes" id="UP000762676"/>
    </source>
</evidence>
<reference evidence="1 2" key="1">
    <citation type="journal article" date="2021" name="Elife">
        <title>Chloroplast acquisition without the gene transfer in kleptoplastic sea slugs, Plakobranchus ocellatus.</title>
        <authorList>
            <person name="Maeda T."/>
            <person name="Takahashi S."/>
            <person name="Yoshida T."/>
            <person name="Shimamura S."/>
            <person name="Takaki Y."/>
            <person name="Nagai Y."/>
            <person name="Toyoda A."/>
            <person name="Suzuki Y."/>
            <person name="Arimoto A."/>
            <person name="Ishii H."/>
            <person name="Satoh N."/>
            <person name="Nishiyama T."/>
            <person name="Hasebe M."/>
            <person name="Maruyama T."/>
            <person name="Minagawa J."/>
            <person name="Obokata J."/>
            <person name="Shigenobu S."/>
        </authorList>
    </citation>
    <scope>NUCLEOTIDE SEQUENCE [LARGE SCALE GENOMIC DNA]</scope>
</reference>
<accession>A0AAV4EVY6</accession>
<dbReference type="EMBL" id="BMAT01000379">
    <property type="protein sequence ID" value="GFR65332.1"/>
    <property type="molecule type" value="Genomic_DNA"/>
</dbReference>